<evidence type="ECO:0000313" key="5">
    <source>
        <dbReference type="Proteomes" id="UP000467132"/>
    </source>
</evidence>
<dbReference type="PANTHER" id="PTHR43479:SF11">
    <property type="entry name" value="ACREF_ENVCD OPERON REPRESSOR-RELATED"/>
    <property type="match status" value="1"/>
</dbReference>
<dbReference type="Gene3D" id="1.10.357.10">
    <property type="entry name" value="Tetracycline Repressor, domain 2"/>
    <property type="match status" value="1"/>
</dbReference>
<evidence type="ECO:0000313" key="4">
    <source>
        <dbReference type="EMBL" id="NBI07760.1"/>
    </source>
</evidence>
<reference evidence="4 5" key="1">
    <citation type="submission" date="2018-08" db="EMBL/GenBank/DDBJ databases">
        <title>Murine metabolic-syndrome-specific gut microbial biobank.</title>
        <authorList>
            <person name="Liu C."/>
        </authorList>
    </citation>
    <scope>NUCLEOTIDE SEQUENCE [LARGE SCALE GENOMIC DNA]</scope>
    <source>
        <strain evidence="4 5">583</strain>
    </source>
</reference>
<dbReference type="PROSITE" id="PS01081">
    <property type="entry name" value="HTH_TETR_1"/>
    <property type="match status" value="1"/>
</dbReference>
<protein>
    <submittedName>
        <fullName evidence="4">TetR/AcrR family transcriptional regulator</fullName>
    </submittedName>
</protein>
<dbReference type="RefSeq" id="WP_160198305.1">
    <property type="nucleotide sequence ID" value="NZ_QXXA01000015.1"/>
</dbReference>
<dbReference type="InterPro" id="IPR009057">
    <property type="entry name" value="Homeodomain-like_sf"/>
</dbReference>
<dbReference type="AlphaFoldDB" id="A0A845R009"/>
<dbReference type="EMBL" id="QXXA01000015">
    <property type="protein sequence ID" value="NBI07760.1"/>
    <property type="molecule type" value="Genomic_DNA"/>
</dbReference>
<comment type="caution">
    <text evidence="4">The sequence shown here is derived from an EMBL/GenBank/DDBJ whole genome shotgun (WGS) entry which is preliminary data.</text>
</comment>
<dbReference type="PANTHER" id="PTHR43479">
    <property type="entry name" value="ACREF/ENVCD OPERON REPRESSOR-RELATED"/>
    <property type="match status" value="1"/>
</dbReference>
<keyword evidence="1 2" id="KW-0238">DNA-binding</keyword>
<dbReference type="OrthoDB" id="9812484at2"/>
<dbReference type="PROSITE" id="PS50977">
    <property type="entry name" value="HTH_TETR_2"/>
    <property type="match status" value="1"/>
</dbReference>
<keyword evidence="5" id="KW-1185">Reference proteome</keyword>
<feature type="domain" description="HTH tetR-type" evidence="3">
    <location>
        <begin position="9"/>
        <end position="69"/>
    </location>
</feature>
<name>A0A845R009_9CLOT</name>
<dbReference type="Pfam" id="PF00440">
    <property type="entry name" value="TetR_N"/>
    <property type="match status" value="1"/>
</dbReference>
<dbReference type="PRINTS" id="PR00455">
    <property type="entry name" value="HTHTETR"/>
</dbReference>
<dbReference type="SUPFAM" id="SSF46689">
    <property type="entry name" value="Homeodomain-like"/>
    <property type="match status" value="1"/>
</dbReference>
<evidence type="ECO:0000256" key="2">
    <source>
        <dbReference type="PROSITE-ProRule" id="PRU00335"/>
    </source>
</evidence>
<dbReference type="InterPro" id="IPR050624">
    <property type="entry name" value="HTH-type_Tx_Regulator"/>
</dbReference>
<organism evidence="4 5">
    <name type="scientific">Senegalia massiliensis</name>
    <dbReference type="NCBI Taxonomy" id="1720316"/>
    <lineage>
        <taxon>Bacteria</taxon>
        <taxon>Bacillati</taxon>
        <taxon>Bacillota</taxon>
        <taxon>Clostridia</taxon>
        <taxon>Eubacteriales</taxon>
        <taxon>Clostridiaceae</taxon>
        <taxon>Senegalia</taxon>
    </lineage>
</organism>
<dbReference type="GO" id="GO:0003677">
    <property type="term" value="F:DNA binding"/>
    <property type="evidence" value="ECO:0007669"/>
    <property type="project" value="UniProtKB-UniRule"/>
</dbReference>
<feature type="DNA-binding region" description="H-T-H motif" evidence="2">
    <location>
        <begin position="32"/>
        <end position="51"/>
    </location>
</feature>
<sequence length="192" mass="22288">MSKVQKNKIKKESSLISSAFELFSTKGINETSISNIVHKAGVAKGTFYLYFKDKYDILNKIILNKSSNLLIESMNATKSKNFTNYEESVLFFIDYIIEYFNNNKFMLKLIYKNLSWGILKKASNEYEGIHEIYDFFMTLYKDSAINQQDVEKTLFIIIELVGSVCYSSIILNEPDNIDKMKPILFDTIKKII</sequence>
<dbReference type="InterPro" id="IPR001647">
    <property type="entry name" value="HTH_TetR"/>
</dbReference>
<dbReference type="InterPro" id="IPR023772">
    <property type="entry name" value="DNA-bd_HTH_TetR-type_CS"/>
</dbReference>
<proteinExistence type="predicted"/>
<dbReference type="Proteomes" id="UP000467132">
    <property type="component" value="Unassembled WGS sequence"/>
</dbReference>
<accession>A0A845R009</accession>
<evidence type="ECO:0000259" key="3">
    <source>
        <dbReference type="PROSITE" id="PS50977"/>
    </source>
</evidence>
<gene>
    <name evidence="4" type="ORF">D3Z33_12940</name>
</gene>
<evidence type="ECO:0000256" key="1">
    <source>
        <dbReference type="ARBA" id="ARBA00023125"/>
    </source>
</evidence>